<keyword evidence="2" id="KW-1185">Reference proteome</keyword>
<accession>E4ZWV6</accession>
<evidence type="ECO:0000313" key="2">
    <source>
        <dbReference type="Proteomes" id="UP000002668"/>
    </source>
</evidence>
<organism evidence="2">
    <name type="scientific">Leptosphaeria maculans (strain JN3 / isolate v23.1.3 / race Av1-4-5-6-7-8)</name>
    <name type="common">Blackleg fungus</name>
    <name type="synonym">Phoma lingam</name>
    <dbReference type="NCBI Taxonomy" id="985895"/>
    <lineage>
        <taxon>Eukaryota</taxon>
        <taxon>Fungi</taxon>
        <taxon>Dikarya</taxon>
        <taxon>Ascomycota</taxon>
        <taxon>Pezizomycotina</taxon>
        <taxon>Dothideomycetes</taxon>
        <taxon>Pleosporomycetidae</taxon>
        <taxon>Pleosporales</taxon>
        <taxon>Pleosporineae</taxon>
        <taxon>Leptosphaeriaceae</taxon>
        <taxon>Plenodomus</taxon>
        <taxon>Plenodomus lingam/Leptosphaeria maculans species complex</taxon>
    </lineage>
</organism>
<sequence length="122" mass="13176">MSVLFGNVIWEKGLLVCTYTSRRLGYYRGEEQELSGARNREAEVEAVMACIPPASMVAEPQMALCMGIPGRCAKASTGNALTTTLWRPCTNPGLVSQSVSRQPPGGINATTADEELRRTLDV</sequence>
<dbReference type="AlphaFoldDB" id="E4ZWV6"/>
<dbReference type="InParanoid" id="E4ZWV6"/>
<protein>
    <submittedName>
        <fullName evidence="1">Predicted protein</fullName>
    </submittedName>
</protein>
<gene>
    <name evidence="1" type="ORF">LEMA_P032340.1</name>
</gene>
<evidence type="ECO:0000313" key="1">
    <source>
        <dbReference type="EMBL" id="CBX96082.1"/>
    </source>
</evidence>
<reference evidence="2" key="1">
    <citation type="journal article" date="2011" name="Nat. Commun.">
        <title>Effector diversification within compartments of the Leptosphaeria maculans genome affected by Repeat-Induced Point mutations.</title>
        <authorList>
            <person name="Rouxel T."/>
            <person name="Grandaubert J."/>
            <person name="Hane J.K."/>
            <person name="Hoede C."/>
            <person name="van de Wouw A.P."/>
            <person name="Couloux A."/>
            <person name="Dominguez V."/>
            <person name="Anthouard V."/>
            <person name="Bally P."/>
            <person name="Bourras S."/>
            <person name="Cozijnsen A.J."/>
            <person name="Ciuffetti L.M."/>
            <person name="Degrave A."/>
            <person name="Dilmaghani A."/>
            <person name="Duret L."/>
            <person name="Fudal I."/>
            <person name="Goodwin S.B."/>
            <person name="Gout L."/>
            <person name="Glaser N."/>
            <person name="Linglin J."/>
            <person name="Kema G.H.J."/>
            <person name="Lapalu N."/>
            <person name="Lawrence C.B."/>
            <person name="May K."/>
            <person name="Meyer M."/>
            <person name="Ollivier B."/>
            <person name="Poulain J."/>
            <person name="Schoch C.L."/>
            <person name="Simon A."/>
            <person name="Spatafora J.W."/>
            <person name="Stachowiak A."/>
            <person name="Turgeon B.G."/>
            <person name="Tyler B.M."/>
            <person name="Vincent D."/>
            <person name="Weissenbach J."/>
            <person name="Amselem J."/>
            <person name="Quesneville H."/>
            <person name="Oliver R.P."/>
            <person name="Wincker P."/>
            <person name="Balesdent M.-H."/>
            <person name="Howlett B.J."/>
        </authorList>
    </citation>
    <scope>NUCLEOTIDE SEQUENCE [LARGE SCALE GENOMIC DNA]</scope>
    <source>
        <strain evidence="2">JN3 / isolate v23.1.3 / race Av1-4-5-6-7-8</strain>
    </source>
</reference>
<dbReference type="Proteomes" id="UP000002668">
    <property type="component" value="Genome"/>
</dbReference>
<proteinExistence type="predicted"/>
<dbReference type="HOGENOM" id="CLU_2027152_0_0_1"/>
<name>E4ZWV6_LEPMJ</name>
<dbReference type="GeneID" id="13281586"/>
<dbReference type="VEuPathDB" id="FungiDB:LEMA_P032340.1"/>
<dbReference type="EMBL" id="FP929127">
    <property type="protein sequence ID" value="CBX96082.1"/>
    <property type="molecule type" value="Genomic_DNA"/>
</dbReference>